<protein>
    <recommendedName>
        <fullName evidence="2">Polymer-forming cytoskeletal</fullName>
    </recommendedName>
</protein>
<organism evidence="1">
    <name type="scientific">bioreactor metagenome</name>
    <dbReference type="NCBI Taxonomy" id="1076179"/>
    <lineage>
        <taxon>unclassified sequences</taxon>
        <taxon>metagenomes</taxon>
        <taxon>ecological metagenomes</taxon>
    </lineage>
</organism>
<dbReference type="PANTHER" id="PTHR35024:SF4">
    <property type="entry name" value="POLYMER-FORMING CYTOSKELETAL PROTEIN"/>
    <property type="match status" value="1"/>
</dbReference>
<dbReference type="InterPro" id="IPR011004">
    <property type="entry name" value="Trimer_LpxA-like_sf"/>
</dbReference>
<reference evidence="1" key="1">
    <citation type="submission" date="2019-08" db="EMBL/GenBank/DDBJ databases">
        <authorList>
            <person name="Kucharzyk K."/>
            <person name="Murdoch R.W."/>
            <person name="Higgins S."/>
            <person name="Loffler F."/>
        </authorList>
    </citation>
    <scope>NUCLEOTIDE SEQUENCE</scope>
</reference>
<proteinExistence type="predicted"/>
<comment type="caution">
    <text evidence="1">The sequence shown here is derived from an EMBL/GenBank/DDBJ whole genome shotgun (WGS) entry which is preliminary data.</text>
</comment>
<dbReference type="InterPro" id="IPR007607">
    <property type="entry name" value="BacA/B"/>
</dbReference>
<evidence type="ECO:0008006" key="2">
    <source>
        <dbReference type="Google" id="ProtNLM"/>
    </source>
</evidence>
<dbReference type="AlphaFoldDB" id="A0A645FHM5"/>
<dbReference type="PANTHER" id="PTHR35024">
    <property type="entry name" value="HYPOTHETICAL CYTOSOLIC PROTEIN"/>
    <property type="match status" value="1"/>
</dbReference>
<dbReference type="SUPFAM" id="SSF51161">
    <property type="entry name" value="Trimeric LpxA-like enzymes"/>
    <property type="match status" value="1"/>
</dbReference>
<dbReference type="Pfam" id="PF04519">
    <property type="entry name" value="Bactofilin"/>
    <property type="match status" value="1"/>
</dbReference>
<dbReference type="EMBL" id="VSSQ01059271">
    <property type="protein sequence ID" value="MPN12849.1"/>
    <property type="molecule type" value="Genomic_DNA"/>
</dbReference>
<name>A0A645FHM5_9ZZZZ</name>
<gene>
    <name evidence="1" type="ORF">SDC9_160169</name>
</gene>
<accession>A0A645FHM5</accession>
<sequence length="216" mass="23806">MKWGFVMGTKENFNQAMHEVFPFYKNAKGSDAGEINSSSLAEKPDGKNEIKRKDPILFRSNYDPLMQQSLETTYVSKDTKITGKIVSKSNLDICEDVLGDLESQNSIKISGKVEGNIIGKNIEINNAVIKGNIHASERLHIVNQSEIVGDLFANEIELNSIINGNITVKKGINIQKDTKIVGDITAQTIDIEKGAIVKSMLNIAGEMKVPDENLIE</sequence>
<evidence type="ECO:0000313" key="1">
    <source>
        <dbReference type="EMBL" id="MPN12849.1"/>
    </source>
</evidence>